<name>A0ABU9L4Y4_9FLAO</name>
<evidence type="ECO:0000313" key="3">
    <source>
        <dbReference type="Proteomes" id="UP001474120"/>
    </source>
</evidence>
<evidence type="ECO:0008006" key="4">
    <source>
        <dbReference type="Google" id="ProtNLM"/>
    </source>
</evidence>
<reference evidence="2 3" key="1">
    <citation type="submission" date="2024-04" db="EMBL/GenBank/DDBJ databases">
        <title>whole genome sequencing of Lutimonas vermicola strain IMCC1616.</title>
        <authorList>
            <person name="Bae S.S."/>
        </authorList>
    </citation>
    <scope>NUCLEOTIDE SEQUENCE [LARGE SCALE GENOMIC DNA]</scope>
    <source>
        <strain evidence="2 3">IMCC1616</strain>
    </source>
</reference>
<protein>
    <recommendedName>
        <fullName evidence="4">DUF748 domain-containing protein</fullName>
    </recommendedName>
</protein>
<dbReference type="RefSeq" id="WP_342161049.1">
    <property type="nucleotide sequence ID" value="NZ_JBCDNA010000003.1"/>
</dbReference>
<dbReference type="EMBL" id="JBCDNA010000003">
    <property type="protein sequence ID" value="MEL4456885.1"/>
    <property type="molecule type" value="Genomic_DNA"/>
</dbReference>
<gene>
    <name evidence="2" type="ORF">AABB81_13325</name>
</gene>
<accession>A0ABU9L4Y4</accession>
<proteinExistence type="predicted"/>
<sequence length="565" mass="65426">MSINKKYKIAFSILLGIVLLIFLASFIISNVVSRKVVEILANQNIEQIHVSIKRTKFSLFDRSLVFSEVHVGPTDSAMVKLQNNKLEKKSLHKLSISRLKVKGIHLLPLLLSKELAINKLIVDDPLYQHFTNGEKEPSNPGKKPVRLDSIYIKELNGFQLDAIKFDNLKVQLIDVVKNEITFQNKPLNFEVTGIKLDKIGENYFKLSPLKKLFEITQIKVEFPNIKYNFSIDALKYHLEEDQLQISNLKYKPMVNKKTLANSYTYNKEVYELSIKDLKVFNLDLEKVIQNKGFFMDSVEITKLSLNIYKDKRKPFDLNKRPELPHQMLKQMETPLLIHKISFAESDVVFEEKLDHKDILLKVFMEDMKVNIFNVSSIEAYREVPLKIHISTKFMGKSTLNMDMLLPLADDQNTFFFSGYLGPSEMIYYDSAIFPALGLKILEGRVESLSFQASANNYNSNGTMKFAYHDLDAEVFKQTNTDKNNFLSWSVNNLIHKSNPGKNGELREATMSFERVMYKGFTNYLWKTLQNGLVNSIAPFGKTTEKVDAKKKRQRKREQRRNDKRD</sequence>
<organism evidence="2 3">
    <name type="scientific">Lutimonas vermicola</name>
    <dbReference type="NCBI Taxonomy" id="414288"/>
    <lineage>
        <taxon>Bacteria</taxon>
        <taxon>Pseudomonadati</taxon>
        <taxon>Bacteroidota</taxon>
        <taxon>Flavobacteriia</taxon>
        <taxon>Flavobacteriales</taxon>
        <taxon>Flavobacteriaceae</taxon>
        <taxon>Lutimonas</taxon>
    </lineage>
</organism>
<evidence type="ECO:0000313" key="2">
    <source>
        <dbReference type="EMBL" id="MEL4456885.1"/>
    </source>
</evidence>
<comment type="caution">
    <text evidence="2">The sequence shown here is derived from an EMBL/GenBank/DDBJ whole genome shotgun (WGS) entry which is preliminary data.</text>
</comment>
<evidence type="ECO:0000256" key="1">
    <source>
        <dbReference type="SAM" id="MobiDB-lite"/>
    </source>
</evidence>
<feature type="compositionally biased region" description="Basic residues" evidence="1">
    <location>
        <begin position="548"/>
        <end position="558"/>
    </location>
</feature>
<feature type="region of interest" description="Disordered" evidence="1">
    <location>
        <begin position="544"/>
        <end position="565"/>
    </location>
</feature>
<keyword evidence="3" id="KW-1185">Reference proteome</keyword>
<dbReference type="Proteomes" id="UP001474120">
    <property type="component" value="Unassembled WGS sequence"/>
</dbReference>